<dbReference type="PROSITE" id="PS50977">
    <property type="entry name" value="HTH_TETR_2"/>
    <property type="match status" value="1"/>
</dbReference>
<name>A0A291H0Z4_9MICO</name>
<dbReference type="PANTHER" id="PTHR30055">
    <property type="entry name" value="HTH-TYPE TRANSCRIPTIONAL REGULATOR RUTR"/>
    <property type="match status" value="1"/>
</dbReference>
<feature type="region of interest" description="Disordered" evidence="5">
    <location>
        <begin position="1"/>
        <end position="38"/>
    </location>
</feature>
<evidence type="ECO:0000256" key="3">
    <source>
        <dbReference type="ARBA" id="ARBA00023163"/>
    </source>
</evidence>
<keyword evidence="3" id="KW-0804">Transcription</keyword>
<keyword evidence="8" id="KW-1185">Reference proteome</keyword>
<keyword evidence="1" id="KW-0805">Transcription regulation</keyword>
<dbReference type="InterPro" id="IPR009057">
    <property type="entry name" value="Homeodomain-like_sf"/>
</dbReference>
<proteinExistence type="predicted"/>
<dbReference type="KEGG" id="bgg:CFK41_15505"/>
<evidence type="ECO:0000256" key="4">
    <source>
        <dbReference type="PROSITE-ProRule" id="PRU00335"/>
    </source>
</evidence>
<feature type="domain" description="HTH tetR-type" evidence="6">
    <location>
        <begin position="38"/>
        <end position="96"/>
    </location>
</feature>
<dbReference type="AlphaFoldDB" id="A0A291H0Z4"/>
<sequence length="250" mass="27577">MAPSCRTAPRDRRSPCSPRGYDDAMPSTNERAQDPRPARTRAAIFAAARDLTVADGEVTVNALAKRAGVSRAAFYSHFSGLDALMGAMLTQMFDRALERGVAYTRDSGSLHQGIRFGFGMLTAYVERHHHFLRGALEWKFSHLTYMSLVEAMTELHGIAVHHLGDEVPEHLRTEDTRRAIVGATLTLCVHWLMDTREEAAVEDALDASGLLDTILIQAPSWYTGIEPGAPTGALELLEICRQVKADEEED</sequence>
<dbReference type="Pfam" id="PF00440">
    <property type="entry name" value="TetR_N"/>
    <property type="match status" value="1"/>
</dbReference>
<evidence type="ECO:0000313" key="7">
    <source>
        <dbReference type="EMBL" id="ATG56026.1"/>
    </source>
</evidence>
<dbReference type="EMBL" id="CP023564">
    <property type="protein sequence ID" value="ATG56026.1"/>
    <property type="molecule type" value="Genomic_DNA"/>
</dbReference>
<organism evidence="7 8">
    <name type="scientific">Brachybacterium ginsengisoli</name>
    <dbReference type="NCBI Taxonomy" id="1331682"/>
    <lineage>
        <taxon>Bacteria</taxon>
        <taxon>Bacillati</taxon>
        <taxon>Actinomycetota</taxon>
        <taxon>Actinomycetes</taxon>
        <taxon>Micrococcales</taxon>
        <taxon>Dermabacteraceae</taxon>
        <taxon>Brachybacterium</taxon>
    </lineage>
</organism>
<dbReference type="PANTHER" id="PTHR30055:SF234">
    <property type="entry name" value="HTH-TYPE TRANSCRIPTIONAL REGULATOR BETI"/>
    <property type="match status" value="1"/>
</dbReference>
<dbReference type="SUPFAM" id="SSF46689">
    <property type="entry name" value="Homeodomain-like"/>
    <property type="match status" value="1"/>
</dbReference>
<gene>
    <name evidence="7" type="ORF">CFK41_15505</name>
</gene>
<evidence type="ECO:0000256" key="1">
    <source>
        <dbReference type="ARBA" id="ARBA00023015"/>
    </source>
</evidence>
<evidence type="ECO:0000256" key="2">
    <source>
        <dbReference type="ARBA" id="ARBA00023125"/>
    </source>
</evidence>
<feature type="DNA-binding region" description="H-T-H motif" evidence="4">
    <location>
        <begin position="59"/>
        <end position="78"/>
    </location>
</feature>
<dbReference type="InterPro" id="IPR001647">
    <property type="entry name" value="HTH_TetR"/>
</dbReference>
<dbReference type="OrthoDB" id="3196926at2"/>
<dbReference type="GO" id="GO:0000976">
    <property type="term" value="F:transcription cis-regulatory region binding"/>
    <property type="evidence" value="ECO:0007669"/>
    <property type="project" value="TreeGrafter"/>
</dbReference>
<evidence type="ECO:0000256" key="5">
    <source>
        <dbReference type="SAM" id="MobiDB-lite"/>
    </source>
</evidence>
<accession>A0A291H0Z4</accession>
<protein>
    <submittedName>
        <fullName evidence="7">TetR family transcriptional regulator</fullName>
    </submittedName>
</protein>
<evidence type="ECO:0000259" key="6">
    <source>
        <dbReference type="PROSITE" id="PS50977"/>
    </source>
</evidence>
<dbReference type="InterPro" id="IPR050109">
    <property type="entry name" value="HTH-type_TetR-like_transc_reg"/>
</dbReference>
<reference evidence="7 8" key="1">
    <citation type="journal article" date="2014" name="Int. J. Syst. Evol. Microbiol.">
        <title>Brachybacterium ginsengisoli sp. nov., isolated from soil of a ginseng field.</title>
        <authorList>
            <person name="Hoang V.A."/>
            <person name="Kim Y.J."/>
            <person name="Nguyen N.L."/>
            <person name="Yang D.C."/>
        </authorList>
    </citation>
    <scope>NUCLEOTIDE SEQUENCE [LARGE SCALE GENOMIC DNA]</scope>
    <source>
        <strain evidence="7 8">DCY80</strain>
    </source>
</reference>
<keyword evidence="2 4" id="KW-0238">DNA-binding</keyword>
<evidence type="ECO:0000313" key="8">
    <source>
        <dbReference type="Proteomes" id="UP000217889"/>
    </source>
</evidence>
<dbReference type="Proteomes" id="UP000217889">
    <property type="component" value="Chromosome"/>
</dbReference>
<dbReference type="GO" id="GO:0003700">
    <property type="term" value="F:DNA-binding transcription factor activity"/>
    <property type="evidence" value="ECO:0007669"/>
    <property type="project" value="TreeGrafter"/>
</dbReference>
<dbReference type="Gene3D" id="1.10.357.10">
    <property type="entry name" value="Tetracycline Repressor, domain 2"/>
    <property type="match status" value="1"/>
</dbReference>